<comment type="subcellular location">
    <subcellularLocation>
        <location evidence="1 12">Golgi apparatus</location>
        <location evidence="1 12">Golgi stack membrane</location>
        <topology evidence="1 12">Single-pass type II membrane protein</topology>
    </subcellularLocation>
</comment>
<evidence type="ECO:0000256" key="3">
    <source>
        <dbReference type="ARBA" id="ARBA00008919"/>
    </source>
</evidence>
<evidence type="ECO:0000256" key="5">
    <source>
        <dbReference type="ARBA" id="ARBA00022679"/>
    </source>
</evidence>
<comment type="similarity">
    <text evidence="3 12">Belongs to the glycosyltransferase 10 family.</text>
</comment>
<evidence type="ECO:0000256" key="11">
    <source>
        <dbReference type="ARBA" id="ARBA00023180"/>
    </source>
</evidence>
<dbReference type="PANTHER" id="PTHR48438">
    <property type="entry name" value="ALPHA-(1,3)-FUCOSYLTRANSFERASE C-RELATED"/>
    <property type="match status" value="1"/>
</dbReference>
<dbReference type="EMBL" id="CAKXAJ010026073">
    <property type="protein sequence ID" value="CAH2254283.1"/>
    <property type="molecule type" value="Genomic_DNA"/>
</dbReference>
<feature type="transmembrane region" description="Helical" evidence="12">
    <location>
        <begin position="12"/>
        <end position="32"/>
    </location>
</feature>
<accession>A0A8S4SA29</accession>
<keyword evidence="8 12" id="KW-1133">Transmembrane helix</keyword>
<keyword evidence="5 12" id="KW-0808">Transferase</keyword>
<dbReference type="InterPro" id="IPR038577">
    <property type="entry name" value="GT10-like_C_sf"/>
</dbReference>
<dbReference type="EC" id="2.4.1.-" evidence="12"/>
<dbReference type="Proteomes" id="UP000838756">
    <property type="component" value="Unassembled WGS sequence"/>
</dbReference>
<feature type="domain" description="Fucosyltransferase C-terminal" evidence="13">
    <location>
        <begin position="209"/>
        <end position="308"/>
    </location>
</feature>
<dbReference type="Pfam" id="PF00852">
    <property type="entry name" value="Glyco_transf_10"/>
    <property type="match status" value="1"/>
</dbReference>
<comment type="pathway">
    <text evidence="2">Protein modification; protein glycosylation.</text>
</comment>
<evidence type="ECO:0000313" key="16">
    <source>
        <dbReference type="Proteomes" id="UP000838756"/>
    </source>
</evidence>
<evidence type="ECO:0000256" key="1">
    <source>
        <dbReference type="ARBA" id="ARBA00004447"/>
    </source>
</evidence>
<dbReference type="SUPFAM" id="SSF53756">
    <property type="entry name" value="UDP-Glycosyltransferase/glycogen phosphorylase"/>
    <property type="match status" value="1"/>
</dbReference>
<dbReference type="InterPro" id="IPR031481">
    <property type="entry name" value="Glyco_tran_10_N"/>
</dbReference>
<evidence type="ECO:0000256" key="12">
    <source>
        <dbReference type="RuleBase" id="RU003832"/>
    </source>
</evidence>
<dbReference type="InterPro" id="IPR001503">
    <property type="entry name" value="Glyco_trans_10"/>
</dbReference>
<dbReference type="Gene3D" id="3.40.50.11660">
    <property type="entry name" value="Glycosyl transferase family 10, C-terminal domain"/>
    <property type="match status" value="1"/>
</dbReference>
<evidence type="ECO:0000256" key="4">
    <source>
        <dbReference type="ARBA" id="ARBA00022676"/>
    </source>
</evidence>
<feature type="domain" description="Fucosyltransferase N-terminal" evidence="14">
    <location>
        <begin position="63"/>
        <end position="174"/>
    </location>
</feature>
<evidence type="ECO:0000256" key="7">
    <source>
        <dbReference type="ARBA" id="ARBA00022968"/>
    </source>
</evidence>
<evidence type="ECO:0000259" key="13">
    <source>
        <dbReference type="Pfam" id="PF00852"/>
    </source>
</evidence>
<protein>
    <recommendedName>
        <fullName evidence="12">Fucosyltransferase</fullName>
        <ecNumber evidence="12">2.4.1.-</ecNumber>
    </recommendedName>
</protein>
<keyword evidence="6 12" id="KW-0812">Transmembrane</keyword>
<dbReference type="OrthoDB" id="427096at2759"/>
<gene>
    <name evidence="15" type="primary">jg7269</name>
    <name evidence="15" type="ORF">PAEG_LOCUS22642</name>
</gene>
<dbReference type="GO" id="GO:0032580">
    <property type="term" value="C:Golgi cisterna membrane"/>
    <property type="evidence" value="ECO:0007669"/>
    <property type="project" value="UniProtKB-SubCell"/>
</dbReference>
<organism evidence="15 16">
    <name type="scientific">Pararge aegeria aegeria</name>
    <dbReference type="NCBI Taxonomy" id="348720"/>
    <lineage>
        <taxon>Eukaryota</taxon>
        <taxon>Metazoa</taxon>
        <taxon>Ecdysozoa</taxon>
        <taxon>Arthropoda</taxon>
        <taxon>Hexapoda</taxon>
        <taxon>Insecta</taxon>
        <taxon>Pterygota</taxon>
        <taxon>Neoptera</taxon>
        <taxon>Endopterygota</taxon>
        <taxon>Lepidoptera</taxon>
        <taxon>Glossata</taxon>
        <taxon>Ditrysia</taxon>
        <taxon>Papilionoidea</taxon>
        <taxon>Nymphalidae</taxon>
        <taxon>Satyrinae</taxon>
        <taxon>Satyrini</taxon>
        <taxon>Parargina</taxon>
        <taxon>Pararge</taxon>
    </lineage>
</organism>
<proteinExistence type="inferred from homology"/>
<comment type="caution">
    <text evidence="15">The sequence shown here is derived from an EMBL/GenBank/DDBJ whole genome shotgun (WGS) entry which is preliminary data.</text>
</comment>
<name>A0A8S4SA29_9NEOP</name>
<evidence type="ECO:0000256" key="10">
    <source>
        <dbReference type="ARBA" id="ARBA00023136"/>
    </source>
</evidence>
<evidence type="ECO:0000256" key="6">
    <source>
        <dbReference type="ARBA" id="ARBA00022692"/>
    </source>
</evidence>
<keyword evidence="9 12" id="KW-0333">Golgi apparatus</keyword>
<keyword evidence="10 12" id="KW-0472">Membrane</keyword>
<evidence type="ECO:0000256" key="9">
    <source>
        <dbReference type="ARBA" id="ARBA00023034"/>
    </source>
</evidence>
<keyword evidence="4 12" id="KW-0328">Glycosyltransferase</keyword>
<dbReference type="PANTHER" id="PTHR48438:SF1">
    <property type="entry name" value="ALPHA-(1,3)-FUCOSYLTRANSFERASE C-RELATED"/>
    <property type="match status" value="1"/>
</dbReference>
<dbReference type="GO" id="GO:0008417">
    <property type="term" value="F:fucosyltransferase activity"/>
    <property type="evidence" value="ECO:0007669"/>
    <property type="project" value="InterPro"/>
</dbReference>
<dbReference type="AlphaFoldDB" id="A0A8S4SA29"/>
<dbReference type="Pfam" id="PF17039">
    <property type="entry name" value="Glyco_tran_10_N"/>
    <property type="match status" value="1"/>
</dbReference>
<sequence>MVYLSNLSKCTLKSMVYCFLLIIIYVSLHSLFENYILNFAYHSATNSIFSITKRLRKPQSSDLKYILLWSKYSHYIQFKGGKVIHPSLKCSISNCVFTKDKGLFDGDYTRFDAVLFNEEILLTGNKPERRVPLQIYVFNALESSYTVPACKPKHDGFFNWTLTYRLDSDILWSYFIVRNLKGAIVAPRTTMRWQRSLRPVDSKIKTILAGKSKAAAWLVSHCKADSLRDEYLTRLQEHLFHFALKIDVYGKCTHVECTRGDCDEMIKKDYYFYMAFENSFAEDYVTEKVLHGYENYAVPIVYGGANYSR</sequence>
<evidence type="ECO:0000256" key="2">
    <source>
        <dbReference type="ARBA" id="ARBA00004922"/>
    </source>
</evidence>
<evidence type="ECO:0000259" key="14">
    <source>
        <dbReference type="Pfam" id="PF17039"/>
    </source>
</evidence>
<keyword evidence="7" id="KW-0735">Signal-anchor</keyword>
<dbReference type="InterPro" id="IPR055270">
    <property type="entry name" value="Glyco_tran_10_C"/>
</dbReference>
<keyword evidence="11" id="KW-0325">Glycoprotein</keyword>
<evidence type="ECO:0000256" key="8">
    <source>
        <dbReference type="ARBA" id="ARBA00022989"/>
    </source>
</evidence>
<reference evidence="15" key="1">
    <citation type="submission" date="2022-03" db="EMBL/GenBank/DDBJ databases">
        <authorList>
            <person name="Lindestad O."/>
        </authorList>
    </citation>
    <scope>NUCLEOTIDE SEQUENCE</scope>
</reference>
<keyword evidence="16" id="KW-1185">Reference proteome</keyword>
<evidence type="ECO:0000313" key="15">
    <source>
        <dbReference type="EMBL" id="CAH2254283.1"/>
    </source>
</evidence>